<gene>
    <name evidence="2" type="ORF">Bca52824_009109</name>
</gene>
<feature type="compositionally biased region" description="Polar residues" evidence="1">
    <location>
        <begin position="53"/>
        <end position="72"/>
    </location>
</feature>
<reference evidence="2 3" key="1">
    <citation type="submission" date="2020-02" db="EMBL/GenBank/DDBJ databases">
        <authorList>
            <person name="Ma Q."/>
            <person name="Huang Y."/>
            <person name="Song X."/>
            <person name="Pei D."/>
        </authorList>
    </citation>
    <scope>NUCLEOTIDE SEQUENCE [LARGE SCALE GENOMIC DNA]</scope>
    <source>
        <strain evidence="2">Sxm20200214</strain>
        <tissue evidence="2">Leaf</tissue>
    </source>
</reference>
<dbReference type="Proteomes" id="UP000886595">
    <property type="component" value="Unassembled WGS sequence"/>
</dbReference>
<feature type="compositionally biased region" description="Basic and acidic residues" evidence="1">
    <location>
        <begin position="13"/>
        <end position="22"/>
    </location>
</feature>
<evidence type="ECO:0000256" key="1">
    <source>
        <dbReference type="SAM" id="MobiDB-lite"/>
    </source>
</evidence>
<proteinExistence type="predicted"/>
<feature type="region of interest" description="Disordered" evidence="1">
    <location>
        <begin position="45"/>
        <end position="72"/>
    </location>
</feature>
<keyword evidence="3" id="KW-1185">Reference proteome</keyword>
<dbReference type="EMBL" id="JAAMPC010000002">
    <property type="protein sequence ID" value="KAG2326381.1"/>
    <property type="molecule type" value="Genomic_DNA"/>
</dbReference>
<feature type="region of interest" description="Disordered" evidence="1">
    <location>
        <begin position="1"/>
        <end position="23"/>
    </location>
</feature>
<dbReference type="AlphaFoldDB" id="A0A8X7WB56"/>
<protein>
    <submittedName>
        <fullName evidence="2">Uncharacterized protein</fullName>
    </submittedName>
</protein>
<accession>A0A8X7WB56</accession>
<evidence type="ECO:0000313" key="2">
    <source>
        <dbReference type="EMBL" id="KAG2326381.1"/>
    </source>
</evidence>
<comment type="caution">
    <text evidence="2">The sequence shown here is derived from an EMBL/GenBank/DDBJ whole genome shotgun (WGS) entry which is preliminary data.</text>
</comment>
<name>A0A8X7WB56_BRACI</name>
<sequence length="242" mass="26041">MNVPVHPSASETLKGKRGDFPRKMGRVKRHIPKYSEVIRESTSGLPLKGLKGNVSSQPMLPLSSTAGGSVSRSPIEDAGNVLPLLSGHSSPRPLLVLPPMNPSRNPDVLLAAKNVGGTDVAKCAGSTSSKEGGEGMPALQPDFVSQLLSPEEYAKLFCSHCPPSGSSLAHGDLIFAQSYVEWASLKARSKVRGILMIDQYDRKCRRFAFVDKLSERYIAEEIPIPAEKLDENKHALSLQSAA</sequence>
<evidence type="ECO:0000313" key="3">
    <source>
        <dbReference type="Proteomes" id="UP000886595"/>
    </source>
</evidence>
<organism evidence="2 3">
    <name type="scientific">Brassica carinata</name>
    <name type="common">Ethiopian mustard</name>
    <name type="synonym">Abyssinian cabbage</name>
    <dbReference type="NCBI Taxonomy" id="52824"/>
    <lineage>
        <taxon>Eukaryota</taxon>
        <taxon>Viridiplantae</taxon>
        <taxon>Streptophyta</taxon>
        <taxon>Embryophyta</taxon>
        <taxon>Tracheophyta</taxon>
        <taxon>Spermatophyta</taxon>
        <taxon>Magnoliopsida</taxon>
        <taxon>eudicotyledons</taxon>
        <taxon>Gunneridae</taxon>
        <taxon>Pentapetalae</taxon>
        <taxon>rosids</taxon>
        <taxon>malvids</taxon>
        <taxon>Brassicales</taxon>
        <taxon>Brassicaceae</taxon>
        <taxon>Brassiceae</taxon>
        <taxon>Brassica</taxon>
    </lineage>
</organism>